<dbReference type="OrthoDB" id="9801454at2"/>
<dbReference type="Proteomes" id="UP000245133">
    <property type="component" value="Unassembled WGS sequence"/>
</dbReference>
<name>A0A2P2DVU1_9LEPT</name>
<dbReference type="NCBIfam" id="TIGR00199">
    <property type="entry name" value="PncC_domain"/>
    <property type="match status" value="1"/>
</dbReference>
<dbReference type="PIRSF" id="PIRSF006728">
    <property type="entry name" value="CinA"/>
    <property type="match status" value="1"/>
</dbReference>
<dbReference type="CDD" id="cd00885">
    <property type="entry name" value="cinA"/>
    <property type="match status" value="1"/>
</dbReference>
<proteinExistence type="inferred from homology"/>
<protein>
    <recommendedName>
        <fullName evidence="1">CinA-like protein</fullName>
    </recommendedName>
</protein>
<dbReference type="SUPFAM" id="SSF53218">
    <property type="entry name" value="Molybdenum cofactor biosynthesis proteins"/>
    <property type="match status" value="1"/>
</dbReference>
<dbReference type="AlphaFoldDB" id="A0A2P2DVU1"/>
<dbReference type="Pfam" id="PF00994">
    <property type="entry name" value="MoCF_biosynth"/>
    <property type="match status" value="1"/>
</dbReference>
<keyword evidence="4" id="KW-1185">Reference proteome</keyword>
<dbReference type="InterPro" id="IPR008136">
    <property type="entry name" value="CinA_C"/>
</dbReference>
<sequence>MKPIVTILSTGSELTAGRSIDTNSGWIAVQLGELGWKVNRFVVMPDDPRIILSELKALQLQAKENPDVPSLVIMTGGLGATEDDYTLQCALELSGQKMVINEKANIRLKSLYAARGKSYTDILPTVMRQIHYPENSYVLENGSGLAVGFVLNLSENAYLACMPGVPTEMKDMYKKRLLPFLKRTFEKGELYQKNRWIWGIGESLFQAEFISKQKDLLDAGMEWGVTAQKGFIKAIFQAEREDLVDQAIARLKDAYPNQNTEDVFSFLHETLRLNKQTISVAESCTGGLLGGKITDVPGSSAYFLGGHLVYSNEQKINLLGVSADLIGKFGAVSEEVCKAMLVGLEKSIPSDFQLAITGIAGPEGGSEDKPVGTIWIGRKRKGSDPEAFLYQMPGNREMVRESAVNTALYLLSKLLK</sequence>
<comment type="similarity">
    <text evidence="1">Belongs to the CinA family.</text>
</comment>
<evidence type="ECO:0000313" key="4">
    <source>
        <dbReference type="Proteomes" id="UP000245133"/>
    </source>
</evidence>
<evidence type="ECO:0000259" key="2">
    <source>
        <dbReference type="SMART" id="SM00852"/>
    </source>
</evidence>
<comment type="caution">
    <text evidence="3">The sequence shown here is derived from an EMBL/GenBank/DDBJ whole genome shotgun (WGS) entry which is preliminary data.</text>
</comment>
<dbReference type="Gene3D" id="3.90.950.20">
    <property type="entry name" value="CinA-like"/>
    <property type="match status" value="1"/>
</dbReference>
<dbReference type="PANTHER" id="PTHR13939:SF0">
    <property type="entry name" value="NMN AMIDOHYDROLASE-LIKE PROTEIN YFAY"/>
    <property type="match status" value="1"/>
</dbReference>
<dbReference type="HAMAP" id="MF_00226_B">
    <property type="entry name" value="CinA_B"/>
    <property type="match status" value="1"/>
</dbReference>
<reference evidence="3 4" key="1">
    <citation type="submission" date="2018-02" db="EMBL/GenBank/DDBJ databases">
        <title>Novel Leptospira species isolated from soil and water in Japan.</title>
        <authorList>
            <person name="Nakao R."/>
            <person name="Masuzawa T."/>
        </authorList>
    </citation>
    <scope>NUCLEOTIDE SEQUENCE [LARGE SCALE GENOMIC DNA]</scope>
    <source>
        <strain evidence="3 4">YH101</strain>
    </source>
</reference>
<dbReference type="InterPro" id="IPR008135">
    <property type="entry name" value="Competence-induced_CinA"/>
</dbReference>
<gene>
    <name evidence="3" type="primary">cinA</name>
    <name evidence="3" type="ORF">LPTSP4_02450</name>
</gene>
<dbReference type="PANTHER" id="PTHR13939">
    <property type="entry name" value="NICOTINAMIDE-NUCLEOTIDE AMIDOHYDROLASE PNCC"/>
    <property type="match status" value="1"/>
</dbReference>
<dbReference type="Pfam" id="PF02464">
    <property type="entry name" value="CinA"/>
    <property type="match status" value="1"/>
</dbReference>
<dbReference type="InterPro" id="IPR001453">
    <property type="entry name" value="MoaB/Mog_dom"/>
</dbReference>
<evidence type="ECO:0000256" key="1">
    <source>
        <dbReference type="HAMAP-Rule" id="MF_00226"/>
    </source>
</evidence>
<dbReference type="SMART" id="SM00852">
    <property type="entry name" value="MoCF_biosynth"/>
    <property type="match status" value="1"/>
</dbReference>
<evidence type="ECO:0000313" key="3">
    <source>
        <dbReference type="EMBL" id="GBF48745.1"/>
    </source>
</evidence>
<dbReference type="Gene3D" id="3.40.980.10">
    <property type="entry name" value="MoaB/Mog-like domain"/>
    <property type="match status" value="1"/>
</dbReference>
<dbReference type="InterPro" id="IPR050101">
    <property type="entry name" value="CinA"/>
</dbReference>
<feature type="domain" description="MoaB/Mog" evidence="2">
    <location>
        <begin position="6"/>
        <end position="184"/>
    </location>
</feature>
<accession>A0A2P2DVU1</accession>
<dbReference type="InterPro" id="IPR036653">
    <property type="entry name" value="CinA-like_C"/>
</dbReference>
<dbReference type="RefSeq" id="WP_108972893.1">
    <property type="nucleotide sequence ID" value="NZ_BFBB01000002.1"/>
</dbReference>
<organism evidence="3 4">
    <name type="scientific">Leptospira ryugenii</name>
    <dbReference type="NCBI Taxonomy" id="1917863"/>
    <lineage>
        <taxon>Bacteria</taxon>
        <taxon>Pseudomonadati</taxon>
        <taxon>Spirochaetota</taxon>
        <taxon>Spirochaetia</taxon>
        <taxon>Leptospirales</taxon>
        <taxon>Leptospiraceae</taxon>
        <taxon>Leptospira</taxon>
    </lineage>
</organism>
<dbReference type="EMBL" id="BFBB01000002">
    <property type="protein sequence ID" value="GBF48745.1"/>
    <property type="molecule type" value="Genomic_DNA"/>
</dbReference>
<dbReference type="SUPFAM" id="SSF142433">
    <property type="entry name" value="CinA-like"/>
    <property type="match status" value="1"/>
</dbReference>
<dbReference type="InterPro" id="IPR036425">
    <property type="entry name" value="MoaB/Mog-like_dom_sf"/>
</dbReference>